<evidence type="ECO:0000313" key="4">
    <source>
        <dbReference type="EMBL" id="KAK1758318.1"/>
    </source>
</evidence>
<protein>
    <submittedName>
        <fullName evidence="4">tRNA-specific adenosine deaminase</fullName>
    </submittedName>
</protein>
<gene>
    <name evidence="4" type="ORF">QBC47DRAFT_295294</name>
</gene>
<dbReference type="Gene3D" id="3.40.140.10">
    <property type="entry name" value="Cytidine Deaminase, domain 2"/>
    <property type="match status" value="1"/>
</dbReference>
<feature type="region of interest" description="Disordered" evidence="2">
    <location>
        <begin position="400"/>
        <end position="439"/>
    </location>
</feature>
<proteinExistence type="predicted"/>
<dbReference type="GO" id="GO:0002100">
    <property type="term" value="P:tRNA wobble adenosine to inosine editing"/>
    <property type="evidence" value="ECO:0007669"/>
    <property type="project" value="InterPro"/>
</dbReference>
<dbReference type="GO" id="GO:0005634">
    <property type="term" value="C:nucleus"/>
    <property type="evidence" value="ECO:0007669"/>
    <property type="project" value="TreeGrafter"/>
</dbReference>
<feature type="compositionally biased region" description="Pro residues" evidence="2">
    <location>
        <begin position="107"/>
        <end position="118"/>
    </location>
</feature>
<dbReference type="Proteomes" id="UP001239445">
    <property type="component" value="Unassembled WGS sequence"/>
</dbReference>
<dbReference type="PANTHER" id="PTHR11079">
    <property type="entry name" value="CYTOSINE DEAMINASE FAMILY MEMBER"/>
    <property type="match status" value="1"/>
</dbReference>
<sequence length="669" mass="72130">MAVTVLAPISAIGRRVLALFRSVFVLVLDAFRRASRRVLHSFSLSAHNYPTPKTLPEQTDPLCSATTTPSSSSRPAHDSNHLDSDLEGNESPGCSDANMSPSSSSPAAPPPQQPPRKLPVPNIIPALPRLPLQPKRETKQNACPKPPAPGSSAQPANRTTTGLITENSGPAVSVVSNGINKMRIDDSGVPEMPALMSQPKPVAKEVSLPDKEKEMSRLEVRPRSSRNFGLDPDGNPTREVLRYPAVPLSHDVSQTSKLKESNAFMTGLDDTQLSAQTQNETPEEAAERAIHSGFMREALDMVSSNYLAIWLLSFCYACDQGLIQAIWVATDASLISPYPSRLKVARLALKTNETPVGCVIVHNNRVIARGMNATNVSRNGTRHAELMAICALLSYAPSSDIESPKKKRQSVPKNMPLGDKTNQARSSSPDVETSSWGDVDPTDGHLFPYGQKLHPSPRVDRAVISECVLYVTVEPCVMCASLLRQLRIRKVYFGAVNDKFGGTGGVFRIHMNSPRSLASAPPSPAPQNNRGLVRPTLERRPASASTLEDGQPSQTEERTDNGVSAPVEAPLPGDGGNVERGYEVEGGWGRDEAVTLLRQFYVQENGRAPVPRKKEGRAARLAAMMERDGHAGGPLVEGIPTANGQENVAPETAPEKPESEAVTTENTEP</sequence>
<evidence type="ECO:0000259" key="3">
    <source>
        <dbReference type="PROSITE" id="PS51747"/>
    </source>
</evidence>
<dbReference type="GO" id="GO:0005737">
    <property type="term" value="C:cytoplasm"/>
    <property type="evidence" value="ECO:0007669"/>
    <property type="project" value="TreeGrafter"/>
</dbReference>
<feature type="compositionally biased region" description="Low complexity" evidence="2">
    <location>
        <begin position="64"/>
        <end position="74"/>
    </location>
</feature>
<name>A0AAJ0BHD7_9PEZI</name>
<reference evidence="4" key="1">
    <citation type="submission" date="2023-06" db="EMBL/GenBank/DDBJ databases">
        <title>Genome-scale phylogeny and comparative genomics of the fungal order Sordariales.</title>
        <authorList>
            <consortium name="Lawrence Berkeley National Laboratory"/>
            <person name="Hensen N."/>
            <person name="Bonometti L."/>
            <person name="Westerberg I."/>
            <person name="Brannstrom I.O."/>
            <person name="Guillou S."/>
            <person name="Cros-Aarteil S."/>
            <person name="Calhoun S."/>
            <person name="Haridas S."/>
            <person name="Kuo A."/>
            <person name="Mondo S."/>
            <person name="Pangilinan J."/>
            <person name="Riley R."/>
            <person name="Labutti K."/>
            <person name="Andreopoulos B."/>
            <person name="Lipzen A."/>
            <person name="Chen C."/>
            <person name="Yanf M."/>
            <person name="Daum C."/>
            <person name="Ng V."/>
            <person name="Clum A."/>
            <person name="Steindorff A."/>
            <person name="Ohm R."/>
            <person name="Martin F."/>
            <person name="Silar P."/>
            <person name="Natvig D."/>
            <person name="Lalanne C."/>
            <person name="Gautier V."/>
            <person name="Ament-Velasquez S.L."/>
            <person name="Kruys A."/>
            <person name="Hutchinson M.I."/>
            <person name="Powell A.J."/>
            <person name="Barry K."/>
            <person name="Miller A.N."/>
            <person name="Grigoriev I.V."/>
            <person name="Debuchy R."/>
            <person name="Gladieux P."/>
            <person name="Thoren M.H."/>
            <person name="Johannesson H."/>
        </authorList>
    </citation>
    <scope>NUCLEOTIDE SEQUENCE</scope>
    <source>
        <strain evidence="4">PSN4</strain>
    </source>
</reference>
<feature type="compositionally biased region" description="Polar residues" evidence="2">
    <location>
        <begin position="420"/>
        <end position="436"/>
    </location>
</feature>
<feature type="region of interest" description="Disordered" evidence="2">
    <location>
        <begin position="191"/>
        <end position="238"/>
    </location>
</feature>
<feature type="compositionally biased region" description="Basic and acidic residues" evidence="2">
    <location>
        <begin position="75"/>
        <end position="84"/>
    </location>
</feature>
<feature type="region of interest" description="Disordered" evidence="2">
    <location>
        <begin position="629"/>
        <end position="669"/>
    </location>
</feature>
<feature type="region of interest" description="Disordered" evidence="2">
    <location>
        <begin position="46"/>
        <end position="169"/>
    </location>
</feature>
<feature type="compositionally biased region" description="Polar residues" evidence="2">
    <location>
        <begin position="151"/>
        <end position="169"/>
    </location>
</feature>
<keyword evidence="5" id="KW-1185">Reference proteome</keyword>
<comment type="caution">
    <text evidence="4">The sequence shown here is derived from an EMBL/GenBank/DDBJ whole genome shotgun (WGS) entry which is preliminary data.</text>
</comment>
<dbReference type="InterPro" id="IPR002125">
    <property type="entry name" value="CMP_dCMP_dom"/>
</dbReference>
<dbReference type="SUPFAM" id="SSF53927">
    <property type="entry name" value="Cytidine deaminase-like"/>
    <property type="match status" value="1"/>
</dbReference>
<evidence type="ECO:0000256" key="2">
    <source>
        <dbReference type="SAM" id="MobiDB-lite"/>
    </source>
</evidence>
<dbReference type="GO" id="GO:0052717">
    <property type="term" value="F:tRNA-specific adenosine-34 deaminase activity"/>
    <property type="evidence" value="ECO:0007669"/>
    <property type="project" value="UniProtKB-EC"/>
</dbReference>
<organism evidence="4 5">
    <name type="scientific">Echria macrotheca</name>
    <dbReference type="NCBI Taxonomy" id="438768"/>
    <lineage>
        <taxon>Eukaryota</taxon>
        <taxon>Fungi</taxon>
        <taxon>Dikarya</taxon>
        <taxon>Ascomycota</taxon>
        <taxon>Pezizomycotina</taxon>
        <taxon>Sordariomycetes</taxon>
        <taxon>Sordariomycetidae</taxon>
        <taxon>Sordariales</taxon>
        <taxon>Schizotheciaceae</taxon>
        <taxon>Echria</taxon>
    </lineage>
</organism>
<dbReference type="PROSITE" id="PS51747">
    <property type="entry name" value="CYT_DCMP_DEAMINASES_2"/>
    <property type="match status" value="1"/>
</dbReference>
<evidence type="ECO:0000256" key="1">
    <source>
        <dbReference type="ARBA" id="ARBA00022801"/>
    </source>
</evidence>
<keyword evidence="1" id="KW-0378">Hydrolase</keyword>
<dbReference type="GO" id="GO:0046872">
    <property type="term" value="F:metal ion binding"/>
    <property type="evidence" value="ECO:0007669"/>
    <property type="project" value="UniProtKB-KW"/>
</dbReference>
<accession>A0AAJ0BHD7</accession>
<dbReference type="AlphaFoldDB" id="A0AAJ0BHD7"/>
<dbReference type="Pfam" id="PF00383">
    <property type="entry name" value="dCMP_cyt_deam_1"/>
    <property type="match status" value="2"/>
</dbReference>
<dbReference type="CDD" id="cd01285">
    <property type="entry name" value="nucleoside_deaminase"/>
    <property type="match status" value="1"/>
</dbReference>
<feature type="region of interest" description="Disordered" evidence="2">
    <location>
        <begin position="542"/>
        <end position="583"/>
    </location>
</feature>
<feature type="compositionally biased region" description="Basic and acidic residues" evidence="2">
    <location>
        <begin position="207"/>
        <end position="222"/>
    </location>
</feature>
<dbReference type="EMBL" id="MU839829">
    <property type="protein sequence ID" value="KAK1758318.1"/>
    <property type="molecule type" value="Genomic_DNA"/>
</dbReference>
<dbReference type="PANTHER" id="PTHR11079:SF149">
    <property type="entry name" value="TRNA-SPECIFIC ADENOSINE DEAMINASE 2"/>
    <property type="match status" value="1"/>
</dbReference>
<feature type="domain" description="CMP/dCMP-type deaminase" evidence="3">
    <location>
        <begin position="339"/>
        <end position="520"/>
    </location>
</feature>
<dbReference type="InterPro" id="IPR016193">
    <property type="entry name" value="Cytidine_deaminase-like"/>
</dbReference>
<feature type="compositionally biased region" description="Polar residues" evidence="2">
    <location>
        <begin position="543"/>
        <end position="554"/>
    </location>
</feature>
<evidence type="ECO:0000313" key="5">
    <source>
        <dbReference type="Proteomes" id="UP001239445"/>
    </source>
</evidence>